<protein>
    <submittedName>
        <fullName evidence="2">Primase C-terminal domain-containing protein</fullName>
    </submittedName>
</protein>
<dbReference type="Proteomes" id="UP001597568">
    <property type="component" value="Unassembled WGS sequence"/>
</dbReference>
<reference evidence="3" key="1">
    <citation type="journal article" date="2019" name="Int. J. Syst. Evol. Microbiol.">
        <title>The Global Catalogue of Microorganisms (GCM) 10K type strain sequencing project: providing services to taxonomists for standard genome sequencing and annotation.</title>
        <authorList>
            <consortium name="The Broad Institute Genomics Platform"/>
            <consortium name="The Broad Institute Genome Sequencing Center for Infectious Disease"/>
            <person name="Wu L."/>
            <person name="Ma J."/>
        </authorList>
    </citation>
    <scope>NUCLEOTIDE SEQUENCE [LARGE SCALE GENOMIC DNA]</scope>
    <source>
        <strain evidence="3">KCTC 33522</strain>
    </source>
</reference>
<evidence type="ECO:0000313" key="3">
    <source>
        <dbReference type="Proteomes" id="UP001597568"/>
    </source>
</evidence>
<gene>
    <name evidence="2" type="ORF">ACFSY7_11935</name>
</gene>
<organism evidence="2 3">
    <name type="scientific">Kurthia populi</name>
    <dbReference type="NCBI Taxonomy" id="1562132"/>
    <lineage>
        <taxon>Bacteria</taxon>
        <taxon>Bacillati</taxon>
        <taxon>Bacillota</taxon>
        <taxon>Bacilli</taxon>
        <taxon>Bacillales</taxon>
        <taxon>Caryophanaceae</taxon>
        <taxon>Kurthia</taxon>
    </lineage>
</organism>
<evidence type="ECO:0000313" key="2">
    <source>
        <dbReference type="EMBL" id="MFD2869204.1"/>
    </source>
</evidence>
<name>A0ABW5Y1L4_9BACL</name>
<comment type="caution">
    <text evidence="2">The sequence shown here is derived from an EMBL/GenBank/DDBJ whole genome shotgun (WGS) entry which is preliminary data.</text>
</comment>
<keyword evidence="3" id="KW-1185">Reference proteome</keyword>
<sequence length="502" mass="56696">MPSYNLAQIISSITHNSLTTYRTRNSKVPNAAYADTADKKGAVFAVRKKTDFANGRVRGFIVTSKETLAKEANSLTHWTPNTYQRFGYTDETRTYIKGFEDANLSQINTFVVDIDTKRHSVNDIMLACIDHSVGEPSMVLETPNGYQVYFILAQPIFISNKNNFRSLVVAKRIANNLKLSLSSVHADMYCNDFGFFRMPNAHNVVWYSEARYTVKELINWSMRQDDEESRTLFVVPHKMTSRSVMESEWFAALLHATDIKGQKGQIGRNNTLFTLALVCYQEGMDKGRAYDLLDEFNSNLNYPLSVFDMRATINSAYCGKYNGASRAYVEALLETYVVGGSEFSVSLGSTYWYKHKKARKDRVRSHYEEWEQDIIDYLTAEQGALEPFVWHTQKELCAAVGIAQSSLNVVMKKSNKLLKTVVGRGCTAKTGWTTIGLFLTHIMSMHRAQSAAFKQGLDAMINSYVALLEPVGGYEPLRVILSRRDGPPDEQLTMFALHEAAS</sequence>
<dbReference type="Pfam" id="PF08708">
    <property type="entry name" value="PriCT_1"/>
    <property type="match status" value="1"/>
</dbReference>
<proteinExistence type="predicted"/>
<dbReference type="EMBL" id="JBHUOR010000105">
    <property type="protein sequence ID" value="MFD2869204.1"/>
    <property type="molecule type" value="Genomic_DNA"/>
</dbReference>
<dbReference type="SMART" id="SM00942">
    <property type="entry name" value="PriCT_1"/>
    <property type="match status" value="1"/>
</dbReference>
<dbReference type="RefSeq" id="WP_380147998.1">
    <property type="nucleotide sequence ID" value="NZ_JBHUOR010000105.1"/>
</dbReference>
<feature type="domain" description="Primase C-terminal 1" evidence="1">
    <location>
        <begin position="257"/>
        <end position="322"/>
    </location>
</feature>
<dbReference type="InterPro" id="IPR014820">
    <property type="entry name" value="PriCT_1"/>
</dbReference>
<accession>A0ABW5Y1L4</accession>
<evidence type="ECO:0000259" key="1">
    <source>
        <dbReference type="SMART" id="SM00942"/>
    </source>
</evidence>